<name>A0A558JBU8_9GAMM</name>
<evidence type="ECO:0000313" key="6">
    <source>
        <dbReference type="Proteomes" id="UP000317288"/>
    </source>
</evidence>
<reference evidence="5 6" key="1">
    <citation type="submission" date="2019-07" db="EMBL/GenBank/DDBJ databases">
        <title>Diversity of Bacteria from Kongsfjorden, Arctic.</title>
        <authorList>
            <person name="Yu Y."/>
        </authorList>
    </citation>
    <scope>NUCLEOTIDE SEQUENCE [LARGE SCALE GENOMIC DNA]</scope>
    <source>
        <strain evidence="5 6">SM1922</strain>
    </source>
</reference>
<dbReference type="Pfam" id="PF07171">
    <property type="entry name" value="MlrC_C"/>
    <property type="match status" value="1"/>
</dbReference>
<dbReference type="InterPro" id="IPR010799">
    <property type="entry name" value="MlrC_C"/>
</dbReference>
<comment type="cofactor">
    <cofactor evidence="1">
        <name>Zn(2+)</name>
        <dbReference type="ChEBI" id="CHEBI:29105"/>
    </cofactor>
    <text evidence="1">Binds 1 zinc ion per subunit.</text>
</comment>
<accession>A0A558JBU8</accession>
<evidence type="ECO:0000256" key="1">
    <source>
        <dbReference type="PIRNR" id="PIRNR012702"/>
    </source>
</evidence>
<dbReference type="PIRSF" id="PIRSF012702">
    <property type="entry name" value="UCP012702"/>
    <property type="match status" value="1"/>
</dbReference>
<evidence type="ECO:0000256" key="2">
    <source>
        <dbReference type="SAM" id="MobiDB-lite"/>
    </source>
</evidence>
<dbReference type="GO" id="GO:0008237">
    <property type="term" value="F:metallopeptidase activity"/>
    <property type="evidence" value="ECO:0007669"/>
    <property type="project" value="UniProtKB-KW"/>
</dbReference>
<dbReference type="GO" id="GO:0046872">
    <property type="term" value="F:metal ion binding"/>
    <property type="evidence" value="ECO:0007669"/>
    <property type="project" value="UniProtKB-KW"/>
</dbReference>
<feature type="domain" description="Microcystin LR degradation protein MlrC C-terminal" evidence="3">
    <location>
        <begin position="302"/>
        <end position="477"/>
    </location>
</feature>
<keyword evidence="1" id="KW-0645">Protease</keyword>
<keyword evidence="1" id="KW-0378">Hydrolase</keyword>
<feature type="domain" description="Microcystin LR degradation protein MlrC N-terminal" evidence="4">
    <location>
        <begin position="3"/>
        <end position="290"/>
    </location>
</feature>
<keyword evidence="1" id="KW-0479">Metal-binding</keyword>
<sequence length="508" mass="53859">MNILIAGFQHETNTFAPTRAGYSSFVQGGGFPALCRTDEILKLEKVNIPIGGFITAALADGHQVLPVIWAAASPSAHVTQEAFERISGEITAAAASDSFDAIYLDLHGAMVCEHLADGEGELLARLREIVGSEMPIVASLDLHANVTQRMLEAASGLVAFRTYPHVDMAETGALAMGLLKRIFDGEQLHLVSRRIPFLIPISAGSTFLEPAQGVYHGLVEHDRRSNGMCSFAAGFPAADFAECGPVVWGHGPDRELLETEVARLADEIVTLEPHWQVPFLTPKEAVAEAMRLASGESKPVVIADTQDNPGAGGDATTTGMLRALVEADAQDAALGLICDPAAAAKAHAAGEGARILLALGGEPSVGDAPLEAEFEVVRLSDGRCRFDGPMMHGNQVDLGPSAQLRVGGVAILVTSRKSQLLDRNLLRMVGIEPELKKILVLKSSVHFRADFQPIAAAILIAKSPGPMAADPGELPWRYLAPGIRTRPMGEPFVPPDEASQSNLVGHSE</sequence>
<comment type="caution">
    <text evidence="5">The sequence shown here is derived from an EMBL/GenBank/DDBJ whole genome shotgun (WGS) entry which is preliminary data.</text>
</comment>
<comment type="similarity">
    <text evidence="1">Belongs to the peptidase M81 family.</text>
</comment>
<dbReference type="InterPro" id="IPR015995">
    <property type="entry name" value="MlrC_N"/>
</dbReference>
<evidence type="ECO:0000259" key="3">
    <source>
        <dbReference type="Pfam" id="PF07171"/>
    </source>
</evidence>
<dbReference type="GO" id="GO:0006508">
    <property type="term" value="P:proteolysis"/>
    <property type="evidence" value="ECO:0007669"/>
    <property type="project" value="UniProtKB-KW"/>
</dbReference>
<feature type="region of interest" description="Disordered" evidence="2">
    <location>
        <begin position="487"/>
        <end position="508"/>
    </location>
</feature>
<evidence type="ECO:0000259" key="4">
    <source>
        <dbReference type="Pfam" id="PF07364"/>
    </source>
</evidence>
<dbReference type="AlphaFoldDB" id="A0A558JBU8"/>
<dbReference type="Pfam" id="PF07364">
    <property type="entry name" value="DUF1485"/>
    <property type="match status" value="1"/>
</dbReference>
<protein>
    <recommendedName>
        <fullName evidence="1">Microcystinase C</fullName>
        <shortName evidence="1">MlrC</shortName>
    </recommendedName>
</protein>
<feature type="compositionally biased region" description="Polar residues" evidence="2">
    <location>
        <begin position="498"/>
        <end position="508"/>
    </location>
</feature>
<dbReference type="RefSeq" id="WP_144810589.1">
    <property type="nucleotide sequence ID" value="NZ_VNFE01000002.1"/>
</dbReference>
<evidence type="ECO:0000313" key="5">
    <source>
        <dbReference type="EMBL" id="TVU91064.1"/>
    </source>
</evidence>
<organism evidence="5 6">
    <name type="scientific">Vreelandella titanicae</name>
    <dbReference type="NCBI Taxonomy" id="664683"/>
    <lineage>
        <taxon>Bacteria</taxon>
        <taxon>Pseudomonadati</taxon>
        <taxon>Pseudomonadota</taxon>
        <taxon>Gammaproteobacteria</taxon>
        <taxon>Oceanospirillales</taxon>
        <taxon>Halomonadaceae</taxon>
        <taxon>Vreelandella</taxon>
    </lineage>
</organism>
<gene>
    <name evidence="5" type="ORF">FQP89_08285</name>
</gene>
<dbReference type="InterPro" id="IPR009197">
    <property type="entry name" value="MlrC"/>
</dbReference>
<keyword evidence="1" id="KW-0482">Metalloprotease</keyword>
<comment type="function">
    <text evidence="1">Involved in peptidolytic degradation of cyclic heptapeptide hepatotoxin microcystin (MC).</text>
</comment>
<dbReference type="EMBL" id="VNFE01000002">
    <property type="protein sequence ID" value="TVU91064.1"/>
    <property type="molecule type" value="Genomic_DNA"/>
</dbReference>
<dbReference type="Proteomes" id="UP000317288">
    <property type="component" value="Unassembled WGS sequence"/>
</dbReference>
<proteinExistence type="inferred from homology"/>